<dbReference type="InterPro" id="IPR006076">
    <property type="entry name" value="FAD-dep_OxRdtase"/>
</dbReference>
<evidence type="ECO:0000259" key="2">
    <source>
        <dbReference type="Pfam" id="PF01266"/>
    </source>
</evidence>
<accession>A0ABT8SJW9</accession>
<feature type="domain" description="FAD dependent oxidoreductase" evidence="2">
    <location>
        <begin position="10"/>
        <end position="321"/>
    </location>
</feature>
<keyword evidence="4" id="KW-1185">Reference proteome</keyword>
<evidence type="ECO:0000313" key="3">
    <source>
        <dbReference type="EMBL" id="MDO1558289.1"/>
    </source>
</evidence>
<gene>
    <name evidence="3" type="ORF">Q0812_02435</name>
</gene>
<dbReference type="EMBL" id="JAUKTR010000001">
    <property type="protein sequence ID" value="MDO1558289.1"/>
    <property type="molecule type" value="Genomic_DNA"/>
</dbReference>
<dbReference type="PANTHER" id="PTHR13847:SF289">
    <property type="entry name" value="GLYCINE OXIDASE"/>
    <property type="match status" value="1"/>
</dbReference>
<keyword evidence="1" id="KW-0560">Oxidoreductase</keyword>
<dbReference type="SUPFAM" id="SSF54373">
    <property type="entry name" value="FAD-linked reductases, C-terminal domain"/>
    <property type="match status" value="1"/>
</dbReference>
<dbReference type="Gene3D" id="3.30.9.10">
    <property type="entry name" value="D-Amino Acid Oxidase, subunit A, domain 2"/>
    <property type="match status" value="1"/>
</dbReference>
<name>A0ABT8SJW9_9CAUL</name>
<organism evidence="3 4">
    <name type="scientific">Peiella sedimenti</name>
    <dbReference type="NCBI Taxonomy" id="3061083"/>
    <lineage>
        <taxon>Bacteria</taxon>
        <taxon>Pseudomonadati</taxon>
        <taxon>Pseudomonadota</taxon>
        <taxon>Alphaproteobacteria</taxon>
        <taxon>Caulobacterales</taxon>
        <taxon>Caulobacteraceae</taxon>
        <taxon>Peiella</taxon>
    </lineage>
</organism>
<dbReference type="PANTHER" id="PTHR13847">
    <property type="entry name" value="SARCOSINE DEHYDROGENASE-RELATED"/>
    <property type="match status" value="1"/>
</dbReference>
<dbReference type="SUPFAM" id="SSF51905">
    <property type="entry name" value="FAD/NAD(P)-binding domain"/>
    <property type="match status" value="1"/>
</dbReference>
<dbReference type="Pfam" id="PF01266">
    <property type="entry name" value="DAO"/>
    <property type="match status" value="1"/>
</dbReference>
<comment type="caution">
    <text evidence="3">The sequence shown here is derived from an EMBL/GenBank/DDBJ whole genome shotgun (WGS) entry which is preliminary data.</text>
</comment>
<evidence type="ECO:0000313" key="4">
    <source>
        <dbReference type="Proteomes" id="UP001169063"/>
    </source>
</evidence>
<sequence>MSGSAGLAADVAVVGAGALGAATAAELAAMGARVLLIDRPGSPNASSVAAGMLAPAFESVLEEATPERAALLKGARDLWPELAARTGVELIRDGAAWAGPEPRKMAERLRTLGFKARLKDGKAFTSDDWRLVPSQALAALIDAPGVRYRRAQVEGLERSGDGWELACADGEPSRAARVVVATGVHKTMEGPRALKRTLARVSLIKGQIARVRVTPPPCVLRGEGVYVVPDGTGVLVGATMEPGQRDLLVDERVITELIRRASVLWPPLATARAQWARAGVRGATPDGLPLAGEIEDGLFAALAPRRNGWLLAAMIARITTASLSGRKPDEDALRFSPSRF</sequence>
<dbReference type="InterPro" id="IPR036188">
    <property type="entry name" value="FAD/NAD-bd_sf"/>
</dbReference>
<protein>
    <submittedName>
        <fullName evidence="3">FAD-dependent oxidoreductase</fullName>
    </submittedName>
</protein>
<proteinExistence type="predicted"/>
<dbReference type="Gene3D" id="3.50.50.60">
    <property type="entry name" value="FAD/NAD(P)-binding domain"/>
    <property type="match status" value="2"/>
</dbReference>
<evidence type="ECO:0000256" key="1">
    <source>
        <dbReference type="ARBA" id="ARBA00023002"/>
    </source>
</evidence>
<reference evidence="3" key="1">
    <citation type="submission" date="2023-07" db="EMBL/GenBank/DDBJ databases">
        <title>Brevundimonas soil sp. nov., isolated from the soil of chemical plant.</title>
        <authorList>
            <person name="Wu N."/>
        </authorList>
    </citation>
    <scope>NUCLEOTIDE SEQUENCE</scope>
    <source>
        <strain evidence="3">XZ-24</strain>
    </source>
</reference>
<dbReference type="RefSeq" id="WP_302108709.1">
    <property type="nucleotide sequence ID" value="NZ_JAUKTR010000001.1"/>
</dbReference>
<dbReference type="Proteomes" id="UP001169063">
    <property type="component" value="Unassembled WGS sequence"/>
</dbReference>